<dbReference type="GO" id="GO:0052689">
    <property type="term" value="F:carboxylic ester hydrolase activity"/>
    <property type="evidence" value="ECO:0007669"/>
    <property type="project" value="UniProtKB-KW"/>
</dbReference>
<dbReference type="InterPro" id="IPR029058">
    <property type="entry name" value="AB_hydrolase_fold"/>
</dbReference>
<accession>A0A1X2EFU8</accession>
<dbReference type="SMART" id="SM01110">
    <property type="entry name" value="Cutinase"/>
    <property type="match status" value="1"/>
</dbReference>
<dbReference type="PANTHER" id="PTHR33630">
    <property type="entry name" value="CUTINASE RV1984C-RELATED-RELATED"/>
    <property type="match status" value="1"/>
</dbReference>
<comment type="similarity">
    <text evidence="1">Belongs to the cutinase family.</text>
</comment>
<dbReference type="PANTHER" id="PTHR33630:SF9">
    <property type="entry name" value="CUTINASE 4"/>
    <property type="match status" value="1"/>
</dbReference>
<evidence type="ECO:0000256" key="4">
    <source>
        <dbReference type="ARBA" id="ARBA00023157"/>
    </source>
</evidence>
<sequence length="235" mass="23850">MTRVEVNSLRWLRLLGAGALAAAAAVTAPTATAPVAGAAPCPDVEVVFARGTFEPAGVGGVGQGFVDALRGRVGDRSMTVYPVNYPASTDFPTAAQGVIDASNHVQATAANCPDTKIVLGGFSQGAAVAGYVTSDSVPENFTLPDGIDGPMPAGVADHVAAVALFGEPSPAFLRQIDAPPITIGSRYAPKTINLCIDTDPICSPSGNDGGTHGLYAANGMTGQAADFVVERLNRR</sequence>
<evidence type="ECO:0000256" key="2">
    <source>
        <dbReference type="ARBA" id="ARBA00022487"/>
    </source>
</evidence>
<evidence type="ECO:0008006" key="8">
    <source>
        <dbReference type="Google" id="ProtNLM"/>
    </source>
</evidence>
<dbReference type="InterPro" id="IPR000675">
    <property type="entry name" value="Cutinase/axe"/>
</dbReference>
<dbReference type="AlphaFoldDB" id="A0A1X2EFU8"/>
<keyword evidence="2" id="KW-0719">Serine esterase</keyword>
<evidence type="ECO:0000313" key="7">
    <source>
        <dbReference type="Proteomes" id="UP000193090"/>
    </source>
</evidence>
<keyword evidence="3" id="KW-0378">Hydrolase</keyword>
<proteinExistence type="inferred from homology"/>
<organism evidence="6 7">
    <name type="scientific">Mycolicibacillus trivialis</name>
    <dbReference type="NCBI Taxonomy" id="1798"/>
    <lineage>
        <taxon>Bacteria</taxon>
        <taxon>Bacillati</taxon>
        <taxon>Actinomycetota</taxon>
        <taxon>Actinomycetes</taxon>
        <taxon>Mycobacteriales</taxon>
        <taxon>Mycobacteriaceae</taxon>
        <taxon>Mycolicibacillus</taxon>
    </lineage>
</organism>
<dbReference type="Gene3D" id="3.40.50.1820">
    <property type="entry name" value="alpha/beta hydrolase"/>
    <property type="match status" value="1"/>
</dbReference>
<evidence type="ECO:0000313" key="6">
    <source>
        <dbReference type="EMBL" id="ORX00595.1"/>
    </source>
</evidence>
<reference evidence="6 7" key="1">
    <citation type="submission" date="2016-01" db="EMBL/GenBank/DDBJ databases">
        <title>The new phylogeny of the genus Mycobacterium.</title>
        <authorList>
            <person name="Tarcisio F."/>
            <person name="Conor M."/>
            <person name="Antonella G."/>
            <person name="Elisabetta G."/>
            <person name="Giulia F.S."/>
            <person name="Sara T."/>
            <person name="Anna F."/>
            <person name="Clotilde B."/>
            <person name="Roberto B."/>
            <person name="Veronica D.S."/>
            <person name="Fabio R."/>
            <person name="Monica P."/>
            <person name="Olivier J."/>
            <person name="Enrico T."/>
            <person name="Nicola S."/>
        </authorList>
    </citation>
    <scope>NUCLEOTIDE SEQUENCE [LARGE SCALE GENOMIC DNA]</scope>
    <source>
        <strain evidence="6 7">DSM 44153</strain>
    </source>
</reference>
<dbReference type="Proteomes" id="UP000193090">
    <property type="component" value="Unassembled WGS sequence"/>
</dbReference>
<keyword evidence="4" id="KW-1015">Disulfide bond</keyword>
<keyword evidence="5" id="KW-0732">Signal</keyword>
<keyword evidence="7" id="KW-1185">Reference proteome</keyword>
<dbReference type="STRING" id="1798.AWC30_15200"/>
<dbReference type="OrthoDB" id="3690529at2"/>
<comment type="caution">
    <text evidence="6">The sequence shown here is derived from an EMBL/GenBank/DDBJ whole genome shotgun (WGS) entry which is preliminary data.</text>
</comment>
<dbReference type="SUPFAM" id="SSF53474">
    <property type="entry name" value="alpha/beta-Hydrolases"/>
    <property type="match status" value="1"/>
</dbReference>
<gene>
    <name evidence="6" type="ORF">AWC30_15200</name>
</gene>
<protein>
    <recommendedName>
        <fullName evidence="8">Cutinase</fullName>
    </recommendedName>
</protein>
<evidence type="ECO:0000256" key="1">
    <source>
        <dbReference type="ARBA" id="ARBA00007534"/>
    </source>
</evidence>
<feature type="signal peptide" evidence="5">
    <location>
        <begin position="1"/>
        <end position="33"/>
    </location>
</feature>
<dbReference type="Pfam" id="PF01083">
    <property type="entry name" value="Cutinase"/>
    <property type="match status" value="1"/>
</dbReference>
<feature type="chain" id="PRO_5038937805" description="Cutinase" evidence="5">
    <location>
        <begin position="34"/>
        <end position="235"/>
    </location>
</feature>
<evidence type="ECO:0000256" key="5">
    <source>
        <dbReference type="SAM" id="SignalP"/>
    </source>
</evidence>
<evidence type="ECO:0000256" key="3">
    <source>
        <dbReference type="ARBA" id="ARBA00022801"/>
    </source>
</evidence>
<name>A0A1X2EFU8_9MYCO</name>
<dbReference type="EMBL" id="LQPZ01000041">
    <property type="protein sequence ID" value="ORX00595.1"/>
    <property type="molecule type" value="Genomic_DNA"/>
</dbReference>